<evidence type="ECO:0000259" key="1">
    <source>
        <dbReference type="Pfam" id="PF00149"/>
    </source>
</evidence>
<dbReference type="Proteomes" id="UP000703269">
    <property type="component" value="Unassembled WGS sequence"/>
</dbReference>
<dbReference type="EMBL" id="BPQB01000111">
    <property type="protein sequence ID" value="GJE99490.1"/>
    <property type="molecule type" value="Genomic_DNA"/>
</dbReference>
<evidence type="ECO:0000313" key="3">
    <source>
        <dbReference type="Proteomes" id="UP000703269"/>
    </source>
</evidence>
<sequence length="259" mass="28463">MQIQLLSDLHLERDRAHAEHSKESYHYDIPAAAPYLALLGDIGCTVHEELFDWLRAQLQRFEKVLYVAGNHEPYGSSIASSHARLHAFAAASAGRFVFLQQTRLDLGPTLTVLGCTLWAALDARRAGALQDFAHIADFDPRAYAAAHRADVAWLNGAVARLAAEEPRRRVVVLTHHAPTRAGTSDPRFAADDHPVVSAFGSELSGEACWTAGIVVVWAFGHTHWCCDFERAGVRVVSNQRGYRDGGEGYDPAKVISLKE</sequence>
<proteinExistence type="predicted"/>
<gene>
    <name evidence="2" type="ORF">PsYK624_157540</name>
</gene>
<dbReference type="PANTHER" id="PTHR37844">
    <property type="entry name" value="SER/THR PROTEIN PHOSPHATASE SUPERFAMILY (AFU_ORTHOLOGUE AFUA_1G14840)"/>
    <property type="match status" value="1"/>
</dbReference>
<dbReference type="PANTHER" id="PTHR37844:SF2">
    <property type="entry name" value="SER_THR PROTEIN PHOSPHATASE SUPERFAMILY (AFU_ORTHOLOGUE AFUA_1G14840)"/>
    <property type="match status" value="1"/>
</dbReference>
<reference evidence="2 3" key="1">
    <citation type="submission" date="2021-08" db="EMBL/GenBank/DDBJ databases">
        <title>Draft Genome Sequence of Phanerochaete sordida strain YK-624.</title>
        <authorList>
            <person name="Mori T."/>
            <person name="Dohra H."/>
            <person name="Suzuki T."/>
            <person name="Kawagishi H."/>
            <person name="Hirai H."/>
        </authorList>
    </citation>
    <scope>NUCLEOTIDE SEQUENCE [LARGE SCALE GENOMIC DNA]</scope>
    <source>
        <strain evidence="2 3">YK-624</strain>
    </source>
</reference>
<dbReference type="InterPro" id="IPR029052">
    <property type="entry name" value="Metallo-depent_PP-like"/>
</dbReference>
<dbReference type="AlphaFoldDB" id="A0A9P3LLK6"/>
<dbReference type="OrthoDB" id="550558at2759"/>
<comment type="caution">
    <text evidence="2">The sequence shown here is derived from an EMBL/GenBank/DDBJ whole genome shotgun (WGS) entry which is preliminary data.</text>
</comment>
<dbReference type="Gene3D" id="3.60.21.10">
    <property type="match status" value="1"/>
</dbReference>
<feature type="domain" description="Calcineurin-like phosphoesterase" evidence="1">
    <location>
        <begin position="4"/>
        <end position="224"/>
    </location>
</feature>
<accession>A0A9P3LLK6</accession>
<keyword evidence="3" id="KW-1185">Reference proteome</keyword>
<dbReference type="GO" id="GO:0016787">
    <property type="term" value="F:hydrolase activity"/>
    <property type="evidence" value="ECO:0007669"/>
    <property type="project" value="InterPro"/>
</dbReference>
<dbReference type="InterPro" id="IPR004843">
    <property type="entry name" value="Calcineurin-like_PHP"/>
</dbReference>
<evidence type="ECO:0000313" key="2">
    <source>
        <dbReference type="EMBL" id="GJE99490.1"/>
    </source>
</evidence>
<organism evidence="2 3">
    <name type="scientific">Phanerochaete sordida</name>
    <dbReference type="NCBI Taxonomy" id="48140"/>
    <lineage>
        <taxon>Eukaryota</taxon>
        <taxon>Fungi</taxon>
        <taxon>Dikarya</taxon>
        <taxon>Basidiomycota</taxon>
        <taxon>Agaricomycotina</taxon>
        <taxon>Agaricomycetes</taxon>
        <taxon>Polyporales</taxon>
        <taxon>Phanerochaetaceae</taxon>
        <taxon>Phanerochaete</taxon>
    </lineage>
</organism>
<name>A0A9P3LLK6_9APHY</name>
<protein>
    <submittedName>
        <fullName evidence="2">Metallophosphatase domain-containing protein</fullName>
    </submittedName>
</protein>
<dbReference type="SUPFAM" id="SSF56300">
    <property type="entry name" value="Metallo-dependent phosphatases"/>
    <property type="match status" value="1"/>
</dbReference>
<dbReference type="Pfam" id="PF00149">
    <property type="entry name" value="Metallophos"/>
    <property type="match status" value="1"/>
</dbReference>